<dbReference type="Proteomes" id="UP000198857">
    <property type="component" value="Unassembled WGS sequence"/>
</dbReference>
<dbReference type="OrthoDB" id="581550at2"/>
<proteinExistence type="predicted"/>
<evidence type="ECO:0000313" key="2">
    <source>
        <dbReference type="EMBL" id="SFO76456.1"/>
    </source>
</evidence>
<dbReference type="STRING" id="1523247.SAMN05660464_1051"/>
<evidence type="ECO:0000313" key="3">
    <source>
        <dbReference type="Proteomes" id="UP000198857"/>
    </source>
</evidence>
<organism evidence="2 3">
    <name type="scientific">Geodermatophilus dictyosporus</name>
    <dbReference type="NCBI Taxonomy" id="1523247"/>
    <lineage>
        <taxon>Bacteria</taxon>
        <taxon>Bacillati</taxon>
        <taxon>Actinomycetota</taxon>
        <taxon>Actinomycetes</taxon>
        <taxon>Geodermatophilales</taxon>
        <taxon>Geodermatophilaceae</taxon>
        <taxon>Geodermatophilus</taxon>
    </lineage>
</organism>
<name>A0A1I5JVV3_9ACTN</name>
<sequence length="255" mass="28276">MSETKFCKDCRAHRPVAEFAKNARSRDGLAFYCRQHAAERSARSREARRTTPRVYRRPPPGLEIPDGSKWCADCDRVLPLEDFVRTTRTASGYHAYCKPCHNTRGRVSREKVGGSRSYHLSRRYGITAEEADVMLEAQGGACAICEVQPAAHVDHDHDTGRVRQLLCFGCNGGLGQFKDDPTVLRAAARYVERHRAAPARADDQGAHERTPRSRQWSAGPSGLAVRRRAAGCSVHDEVRARVAALIASLDRPAAE</sequence>
<dbReference type="InterPro" id="IPR044925">
    <property type="entry name" value="His-Me_finger_sf"/>
</dbReference>
<dbReference type="InterPro" id="IPR038563">
    <property type="entry name" value="Endonuclease_7_sf"/>
</dbReference>
<feature type="compositionally biased region" description="Basic and acidic residues" evidence="1">
    <location>
        <begin position="195"/>
        <end position="211"/>
    </location>
</feature>
<dbReference type="Pfam" id="PF02945">
    <property type="entry name" value="Endonuclease_7"/>
    <property type="match status" value="1"/>
</dbReference>
<dbReference type="InterPro" id="IPR004211">
    <property type="entry name" value="Endonuclease_7"/>
</dbReference>
<evidence type="ECO:0000256" key="1">
    <source>
        <dbReference type="SAM" id="MobiDB-lite"/>
    </source>
</evidence>
<dbReference type="AlphaFoldDB" id="A0A1I5JVV3"/>
<feature type="region of interest" description="Disordered" evidence="1">
    <location>
        <begin position="195"/>
        <end position="221"/>
    </location>
</feature>
<reference evidence="3" key="1">
    <citation type="submission" date="2016-10" db="EMBL/GenBank/DDBJ databases">
        <authorList>
            <person name="Varghese N."/>
            <person name="Submissions S."/>
        </authorList>
    </citation>
    <scope>NUCLEOTIDE SEQUENCE [LARGE SCALE GENOMIC DNA]</scope>
    <source>
        <strain evidence="3">DSM 44208</strain>
    </source>
</reference>
<dbReference type="Gene3D" id="3.40.1800.10">
    <property type="entry name" value="His-Me finger endonucleases"/>
    <property type="match status" value="1"/>
</dbReference>
<dbReference type="EMBL" id="FOWQ01000001">
    <property type="protein sequence ID" value="SFO76456.1"/>
    <property type="molecule type" value="Genomic_DNA"/>
</dbReference>
<dbReference type="SUPFAM" id="SSF54060">
    <property type="entry name" value="His-Me finger endonucleases"/>
    <property type="match status" value="1"/>
</dbReference>
<keyword evidence="3" id="KW-1185">Reference proteome</keyword>
<gene>
    <name evidence="2" type="ORF">SAMN05660464_1051</name>
</gene>
<protein>
    <submittedName>
        <fullName evidence="2">Stc1 domain-containing protein</fullName>
    </submittedName>
</protein>
<accession>A0A1I5JVV3</accession>